<organism evidence="2 3">
    <name type="scientific">Sclerotinia borealis (strain F-4128)</name>
    <dbReference type="NCBI Taxonomy" id="1432307"/>
    <lineage>
        <taxon>Eukaryota</taxon>
        <taxon>Fungi</taxon>
        <taxon>Dikarya</taxon>
        <taxon>Ascomycota</taxon>
        <taxon>Pezizomycotina</taxon>
        <taxon>Leotiomycetes</taxon>
        <taxon>Helotiales</taxon>
        <taxon>Sclerotiniaceae</taxon>
        <taxon>Sclerotinia</taxon>
    </lineage>
</organism>
<dbReference type="Proteomes" id="UP000019487">
    <property type="component" value="Unassembled WGS sequence"/>
</dbReference>
<reference evidence="2 3" key="1">
    <citation type="journal article" date="2014" name="Genome Announc.">
        <title>Draft genome sequence of Sclerotinia borealis, a psychrophilic plant pathogenic fungus.</title>
        <authorList>
            <person name="Mardanov A.V."/>
            <person name="Beletsky A.V."/>
            <person name="Kadnikov V.V."/>
            <person name="Ignatov A.N."/>
            <person name="Ravin N.V."/>
        </authorList>
    </citation>
    <scope>NUCLEOTIDE SEQUENCE [LARGE SCALE GENOMIC DNA]</scope>
    <source>
        <strain evidence="3">F-4157</strain>
    </source>
</reference>
<comment type="caution">
    <text evidence="2">The sequence shown here is derived from an EMBL/GenBank/DDBJ whole genome shotgun (WGS) entry which is preliminary data.</text>
</comment>
<keyword evidence="3" id="KW-1185">Reference proteome</keyword>
<dbReference type="OrthoDB" id="5376804at2759"/>
<dbReference type="PANTHER" id="PTHR35394">
    <property type="entry name" value="DUF3176 DOMAIN-CONTAINING PROTEIN"/>
    <property type="match status" value="1"/>
</dbReference>
<proteinExistence type="predicted"/>
<evidence type="ECO:0000313" key="3">
    <source>
        <dbReference type="Proteomes" id="UP000019487"/>
    </source>
</evidence>
<dbReference type="Pfam" id="PF11374">
    <property type="entry name" value="DUF3176"/>
    <property type="match status" value="1"/>
</dbReference>
<evidence type="ECO:0000313" key="2">
    <source>
        <dbReference type="EMBL" id="ESZ92361.1"/>
    </source>
</evidence>
<dbReference type="EMBL" id="AYSA01000392">
    <property type="protein sequence ID" value="ESZ92361.1"/>
    <property type="molecule type" value="Genomic_DNA"/>
</dbReference>
<accession>W9C946</accession>
<evidence type="ECO:0000256" key="1">
    <source>
        <dbReference type="SAM" id="Phobius"/>
    </source>
</evidence>
<dbReference type="STRING" id="1432307.W9C946"/>
<dbReference type="HOGENOM" id="CLU_015092_4_3_1"/>
<protein>
    <submittedName>
        <fullName evidence="2">Uncharacterized protein</fullName>
    </submittedName>
</protein>
<keyword evidence="1" id="KW-0812">Transmembrane</keyword>
<feature type="transmembrane region" description="Helical" evidence="1">
    <location>
        <begin position="538"/>
        <end position="558"/>
    </location>
</feature>
<gene>
    <name evidence="2" type="ORF">SBOR_7271</name>
</gene>
<dbReference type="InterPro" id="IPR021514">
    <property type="entry name" value="DUF3176"/>
</dbReference>
<keyword evidence="1" id="KW-0472">Membrane</keyword>
<dbReference type="PANTHER" id="PTHR35394:SF5">
    <property type="entry name" value="DUF3176 DOMAIN-CONTAINING PROTEIN"/>
    <property type="match status" value="1"/>
</dbReference>
<feature type="transmembrane region" description="Helical" evidence="1">
    <location>
        <begin position="30"/>
        <end position="50"/>
    </location>
</feature>
<sequence>MIADIPLDAGSFAAMSRELFWNFRVWQRELASLAAGTLCFIALAALLSAFNGKSIFRWYGITLNALVSILATAAKVLVLYSIAESTSQWKWLHFSEQKRFLIDFDKIDAASRGPWGSFILLWRKNRELIVRIGAVTTVLALAVDPFTQQLIQYQQRLVPHSDGEASVPRADRYSRGRLFNTQLTMVSNNPPAAQTFADADFAMQSAVLYGLTHSIEMTTQQLPHTCTSGNCTWNAFESLSVCNVCNDLSDRVVEYRDYNVLYSDLQTDNGIGIKEMGTAFRLPNGLFIDGFDGWNYTDKYTSLKLPGGVFMTTYGTGNASETVSLQDIDTLIWAMTFLKVHPPQNASVVWPNLPLEARECGLYYCVNRHESNFVNGTLSEEISEVTSAKRDPDSWQVTSSKWAAILNSSIVSSLEFNDKLSAAPRSDLSLGEQYNISQAAVNSISSYVEDLFSTSINITHNVTATQQARLNGYIMSDGNLQYKPSSMQAFNTSSDLPATFSSLAKSMSNSIRANDDGAKIETGTNHEMVSFYKIEWEWISLHSFFIIAATIFTGLTIYQTRLRGTPAWKSSSLAVLSRGLVVGNTFKGAETMNELTERAKSERACLYGTYSELKERREDVELEEIEVGQSDDPQMFNGVRSVR</sequence>
<feature type="transmembrane region" description="Helical" evidence="1">
    <location>
        <begin position="56"/>
        <end position="80"/>
    </location>
</feature>
<dbReference type="AlphaFoldDB" id="W9C946"/>
<keyword evidence="1" id="KW-1133">Transmembrane helix</keyword>
<name>W9C946_SCLBF</name>